<dbReference type="RefSeq" id="WP_155312411.1">
    <property type="nucleotide sequence ID" value="NZ_AP021879.1"/>
</dbReference>
<keyword evidence="2" id="KW-1185">Reference proteome</keyword>
<name>A0A5K8AI46_9BACT</name>
<organism evidence="1 2">
    <name type="scientific">Desulfosarcina ovata subsp. ovata</name>
    <dbReference type="NCBI Taxonomy" id="2752305"/>
    <lineage>
        <taxon>Bacteria</taxon>
        <taxon>Pseudomonadati</taxon>
        <taxon>Thermodesulfobacteriota</taxon>
        <taxon>Desulfobacteria</taxon>
        <taxon>Desulfobacterales</taxon>
        <taxon>Desulfosarcinaceae</taxon>
        <taxon>Desulfosarcina</taxon>
    </lineage>
</organism>
<dbReference type="AlphaFoldDB" id="A0A5K8AI46"/>
<protein>
    <submittedName>
        <fullName evidence="1">Uncharacterized protein</fullName>
    </submittedName>
</protein>
<dbReference type="EMBL" id="AP021879">
    <property type="protein sequence ID" value="BBO91504.1"/>
    <property type="molecule type" value="Genomic_DNA"/>
</dbReference>
<dbReference type="Proteomes" id="UP000422108">
    <property type="component" value="Chromosome"/>
</dbReference>
<reference evidence="1 2" key="1">
    <citation type="submission" date="2019-11" db="EMBL/GenBank/DDBJ databases">
        <title>Comparative genomics of hydrocarbon-degrading Desulfosarcina strains.</title>
        <authorList>
            <person name="Watanabe M."/>
            <person name="Kojima H."/>
            <person name="Fukui M."/>
        </authorList>
    </citation>
    <scope>NUCLEOTIDE SEQUENCE [LARGE SCALE GENOMIC DNA]</scope>
    <source>
        <strain evidence="2">oXyS1</strain>
    </source>
</reference>
<evidence type="ECO:0000313" key="1">
    <source>
        <dbReference type="EMBL" id="BBO91504.1"/>
    </source>
</evidence>
<proteinExistence type="predicted"/>
<sequence>MNSHQRSKKPSLKTDPGPSVVYFFAIDDTQPSLHSAVFMRLWSFRGVPKGIFPITITREDQEWS</sequence>
<gene>
    <name evidence="1" type="ORF">DSCOOX_46840</name>
</gene>
<evidence type="ECO:0000313" key="2">
    <source>
        <dbReference type="Proteomes" id="UP000422108"/>
    </source>
</evidence>
<accession>A0A5K8AI46</accession>